<dbReference type="STRING" id="550983.A4R26_00125"/>
<keyword evidence="3" id="KW-1185">Reference proteome</keyword>
<organism evidence="2 3">
    <name type="scientific">Niastella populi</name>
    <dbReference type="NCBI Taxonomy" id="550983"/>
    <lineage>
        <taxon>Bacteria</taxon>
        <taxon>Pseudomonadati</taxon>
        <taxon>Bacteroidota</taxon>
        <taxon>Chitinophagia</taxon>
        <taxon>Chitinophagales</taxon>
        <taxon>Chitinophagaceae</taxon>
        <taxon>Niastella</taxon>
    </lineage>
</organism>
<dbReference type="AlphaFoldDB" id="A0A1V9GCF4"/>
<proteinExistence type="predicted"/>
<dbReference type="Proteomes" id="UP000192276">
    <property type="component" value="Unassembled WGS sequence"/>
</dbReference>
<reference evidence="3" key="1">
    <citation type="submission" date="2016-04" db="EMBL/GenBank/DDBJ databases">
        <authorList>
            <person name="Chen L."/>
            <person name="Zhuang W."/>
            <person name="Wang G."/>
        </authorList>
    </citation>
    <scope>NUCLEOTIDE SEQUENCE [LARGE SCALE GENOMIC DNA]</scope>
    <source>
        <strain evidence="3">208</strain>
    </source>
</reference>
<dbReference type="RefSeq" id="WP_081158401.1">
    <property type="nucleotide sequence ID" value="NZ_LWBP01000001.1"/>
</dbReference>
<dbReference type="Pfam" id="PF14065">
    <property type="entry name" value="Pvc16_N"/>
    <property type="match status" value="1"/>
</dbReference>
<feature type="domain" description="Pvc16 N-terminal" evidence="1">
    <location>
        <begin position="29"/>
        <end position="180"/>
    </location>
</feature>
<dbReference type="OrthoDB" id="7560784at2"/>
<protein>
    <recommendedName>
        <fullName evidence="1">Pvc16 N-terminal domain-containing protein</fullName>
    </recommendedName>
</protein>
<evidence type="ECO:0000259" key="1">
    <source>
        <dbReference type="Pfam" id="PF14065"/>
    </source>
</evidence>
<gene>
    <name evidence="2" type="ORF">A4R26_00125</name>
</gene>
<accession>A0A1V9GCF4</accession>
<comment type="caution">
    <text evidence="2">The sequence shown here is derived from an EMBL/GenBank/DDBJ whole genome shotgun (WGS) entry which is preliminary data.</text>
</comment>
<evidence type="ECO:0000313" key="2">
    <source>
        <dbReference type="EMBL" id="OQP68254.1"/>
    </source>
</evidence>
<sequence>MIYESLSCLAAEMNIFFRSKLKITEDKVVVSALVNQDGSVAIQGENKIAITLVNMTKDMGIRREYTTGAGVVANAAKPVCLNLFILLSCYFTAGNYAESLRFLSFVISFLQTKNVFDHTNTPQLDAAIDKLVFELESFEPDRLSNMWGTLGAKYMPSVLYRMRMIILDATVIREYRPAVTGISTGL</sequence>
<evidence type="ECO:0000313" key="3">
    <source>
        <dbReference type="Proteomes" id="UP000192276"/>
    </source>
</evidence>
<dbReference type="EMBL" id="LWBP01000001">
    <property type="protein sequence ID" value="OQP68254.1"/>
    <property type="molecule type" value="Genomic_DNA"/>
</dbReference>
<dbReference type="InterPro" id="IPR025351">
    <property type="entry name" value="Pvc16_N"/>
</dbReference>
<name>A0A1V9GCF4_9BACT</name>